<dbReference type="EMBL" id="CAACVG010002214">
    <property type="protein sequence ID" value="VEN36219.1"/>
    <property type="molecule type" value="Genomic_DNA"/>
</dbReference>
<keyword evidence="3" id="KW-1185">Reference proteome</keyword>
<accession>A0A653BKX8</accession>
<keyword evidence="1" id="KW-1133">Transmembrane helix</keyword>
<gene>
    <name evidence="2" type="ORF">CALMAC_LOCUS1902</name>
</gene>
<evidence type="ECO:0000313" key="3">
    <source>
        <dbReference type="Proteomes" id="UP000410492"/>
    </source>
</evidence>
<keyword evidence="1" id="KW-0472">Membrane</keyword>
<dbReference type="Proteomes" id="UP000410492">
    <property type="component" value="Unassembled WGS sequence"/>
</dbReference>
<evidence type="ECO:0000313" key="2">
    <source>
        <dbReference type="EMBL" id="VEN36219.1"/>
    </source>
</evidence>
<reference evidence="2 3" key="1">
    <citation type="submission" date="2019-01" db="EMBL/GenBank/DDBJ databases">
        <authorList>
            <person name="Sayadi A."/>
        </authorList>
    </citation>
    <scope>NUCLEOTIDE SEQUENCE [LARGE SCALE GENOMIC DNA]</scope>
</reference>
<dbReference type="AlphaFoldDB" id="A0A653BKX8"/>
<proteinExistence type="predicted"/>
<dbReference type="OrthoDB" id="10315592at2759"/>
<organism evidence="2 3">
    <name type="scientific">Callosobruchus maculatus</name>
    <name type="common">Southern cowpea weevil</name>
    <name type="synonym">Pulse bruchid</name>
    <dbReference type="NCBI Taxonomy" id="64391"/>
    <lineage>
        <taxon>Eukaryota</taxon>
        <taxon>Metazoa</taxon>
        <taxon>Ecdysozoa</taxon>
        <taxon>Arthropoda</taxon>
        <taxon>Hexapoda</taxon>
        <taxon>Insecta</taxon>
        <taxon>Pterygota</taxon>
        <taxon>Neoptera</taxon>
        <taxon>Endopterygota</taxon>
        <taxon>Coleoptera</taxon>
        <taxon>Polyphaga</taxon>
        <taxon>Cucujiformia</taxon>
        <taxon>Chrysomeloidea</taxon>
        <taxon>Chrysomelidae</taxon>
        <taxon>Bruchinae</taxon>
        <taxon>Bruchini</taxon>
        <taxon>Callosobruchus</taxon>
    </lineage>
</organism>
<name>A0A653BKX8_CALMS</name>
<feature type="transmembrane region" description="Helical" evidence="1">
    <location>
        <begin position="17"/>
        <end position="36"/>
    </location>
</feature>
<sequence>MLFFKMDDMTLPEGIDIFTNILLQMHAVVYLVCFYVQRPRILQMLTDIEEKFWKVDDYKVSGITSFYYHDVKMIRNKYIIYCTIMCLCANVFNYGRIIEDKELVSANLVFKAYIPEKFSFW</sequence>
<protein>
    <submittedName>
        <fullName evidence="2">Uncharacterized protein</fullName>
    </submittedName>
</protein>
<evidence type="ECO:0000256" key="1">
    <source>
        <dbReference type="SAM" id="Phobius"/>
    </source>
</evidence>
<keyword evidence="1" id="KW-0812">Transmembrane</keyword>
<feature type="non-terminal residue" evidence="2">
    <location>
        <position position="121"/>
    </location>
</feature>
<feature type="transmembrane region" description="Helical" evidence="1">
    <location>
        <begin position="78"/>
        <end position="98"/>
    </location>
</feature>